<dbReference type="Pfam" id="PF26638">
    <property type="entry name" value="DUF8211"/>
    <property type="match status" value="1"/>
</dbReference>
<feature type="domain" description="DUF8211" evidence="1">
    <location>
        <begin position="208"/>
        <end position="334"/>
    </location>
</feature>
<dbReference type="EMBL" id="BLAL01000194">
    <property type="protein sequence ID" value="GES90306.1"/>
    <property type="molecule type" value="Genomic_DNA"/>
</dbReference>
<proteinExistence type="predicted"/>
<accession>A0A8H3QSK3</accession>
<evidence type="ECO:0000313" key="3">
    <source>
        <dbReference type="Proteomes" id="UP000615446"/>
    </source>
</evidence>
<sequence>MVAFSRPIFSFTFIPCPYSNDPLNHHEFDFYRNPTPFLRIITNDKKASLTESVYQSTSKYLNNKFKISLLLTHFFKLQKVIPKRIQHKYFTFLRDSLYKRLSIIELRYNSTHTNNRSTRTFIHFTYKKYRFNLGIFIPCCHPGTFLSSSPDLKDNTCCTLPTLIVYSRYNNVCRVGCGLHNKLVPKYSKPSNNTTLAPAAQRTAALVKIHQQWSSQSTNYVYSNRRGLSYRTKISATSEGLVYPRWNLFYLKNFSSYQLIYRNSKGHSFKPRTLEKQALRHQRSERRILNHDKSTVPDNPNQPMRSLTKKFLFTKHKYLCDSARTFSQHINHLRKGVPIKTSFPTTKDTRITHAN</sequence>
<evidence type="ECO:0000259" key="1">
    <source>
        <dbReference type="Pfam" id="PF26638"/>
    </source>
</evidence>
<evidence type="ECO:0000313" key="2">
    <source>
        <dbReference type="EMBL" id="GES90306.1"/>
    </source>
</evidence>
<protein>
    <recommendedName>
        <fullName evidence="1">DUF8211 domain-containing protein</fullName>
    </recommendedName>
</protein>
<gene>
    <name evidence="2" type="ORF">RCL2_001716400</name>
</gene>
<reference evidence="2" key="1">
    <citation type="submission" date="2019-10" db="EMBL/GenBank/DDBJ databases">
        <title>Conservation and host-specific expression of non-tandemly repeated heterogenous ribosome RNA gene in arbuscular mycorrhizal fungi.</title>
        <authorList>
            <person name="Maeda T."/>
            <person name="Kobayashi Y."/>
            <person name="Nakagawa T."/>
            <person name="Ezawa T."/>
            <person name="Yamaguchi K."/>
            <person name="Bino T."/>
            <person name="Nishimoto Y."/>
            <person name="Shigenobu S."/>
            <person name="Kawaguchi M."/>
        </authorList>
    </citation>
    <scope>NUCLEOTIDE SEQUENCE</scope>
    <source>
        <strain evidence="2">HR1</strain>
    </source>
</reference>
<name>A0A8H3QSK3_9GLOM</name>
<dbReference type="Proteomes" id="UP000615446">
    <property type="component" value="Unassembled WGS sequence"/>
</dbReference>
<dbReference type="AlphaFoldDB" id="A0A8H3QSK3"/>
<dbReference type="InterPro" id="IPR058524">
    <property type="entry name" value="DUF8211"/>
</dbReference>
<organism evidence="2 3">
    <name type="scientific">Rhizophagus clarus</name>
    <dbReference type="NCBI Taxonomy" id="94130"/>
    <lineage>
        <taxon>Eukaryota</taxon>
        <taxon>Fungi</taxon>
        <taxon>Fungi incertae sedis</taxon>
        <taxon>Mucoromycota</taxon>
        <taxon>Glomeromycotina</taxon>
        <taxon>Glomeromycetes</taxon>
        <taxon>Glomerales</taxon>
        <taxon>Glomeraceae</taxon>
        <taxon>Rhizophagus</taxon>
    </lineage>
</organism>
<comment type="caution">
    <text evidence="2">The sequence shown here is derived from an EMBL/GenBank/DDBJ whole genome shotgun (WGS) entry which is preliminary data.</text>
</comment>